<organism evidence="1 2">
    <name type="scientific">Leviviridae sp</name>
    <dbReference type="NCBI Taxonomy" id="2027243"/>
    <lineage>
        <taxon>Viruses</taxon>
        <taxon>Riboviria</taxon>
        <taxon>Orthornavirae</taxon>
        <taxon>Lenarviricota</taxon>
        <taxon>Leviviricetes</taxon>
        <taxon>Norzivirales</taxon>
        <taxon>Fiersviridae</taxon>
    </lineage>
</organism>
<reference evidence="1" key="1">
    <citation type="submission" date="2021-05" db="EMBL/GenBank/DDBJ databases">
        <authorList>
            <person name="Chen Y.-M."/>
            <person name="Zhang Y.-Z."/>
        </authorList>
    </citation>
    <scope>NUCLEOTIDE SEQUENCE</scope>
    <source>
        <strain evidence="1">36-k141_269255</strain>
    </source>
</reference>
<dbReference type="Pfam" id="PF22387">
    <property type="entry name" value="PhiCb5_coat"/>
    <property type="match status" value="1"/>
</dbReference>
<dbReference type="GO" id="GO:0019028">
    <property type="term" value="C:viral capsid"/>
    <property type="evidence" value="ECO:0007669"/>
    <property type="project" value="UniProtKB-KW"/>
</dbReference>
<evidence type="ECO:0000313" key="1">
    <source>
        <dbReference type="EMBL" id="UJQ85357.1"/>
    </source>
</evidence>
<accession>A0ABY3SSH1</accession>
<dbReference type="InterPro" id="IPR054457">
    <property type="entry name" value="PhiCb5_coat"/>
</dbReference>
<evidence type="ECO:0000313" key="2">
    <source>
        <dbReference type="Proteomes" id="UP001059701"/>
    </source>
</evidence>
<keyword evidence="1" id="KW-0946">Virion</keyword>
<proteinExistence type="predicted"/>
<keyword evidence="2" id="KW-1185">Reference proteome</keyword>
<keyword evidence="1" id="KW-0167">Capsid protein</keyword>
<sequence>MAVTISNPLVITFNGATKNLAKINQDNYGSEYFLNEGTQSFRVKIRHTKESPTSTGVQLDRHNVELTWVQAASGDIPAITTQAYVVLRDDAGRVAATDLEYVVGALTGLLTTDNVGALFGWVN</sequence>
<protein>
    <submittedName>
        <fullName evidence="1">Coat protein</fullName>
    </submittedName>
</protein>
<dbReference type="EMBL" id="MZ679637">
    <property type="protein sequence ID" value="UJQ85357.1"/>
    <property type="molecule type" value="Genomic_RNA"/>
</dbReference>
<dbReference type="Proteomes" id="UP001059701">
    <property type="component" value="Segment"/>
</dbReference>
<dbReference type="Gene3D" id="2.40.160.220">
    <property type="match status" value="1"/>
</dbReference>
<name>A0ABY3SSH1_9VIRU</name>
<reference evidence="1" key="2">
    <citation type="journal article" date="2022" name="Nat. Microbiol.">
        <title>RNA viromes from terrestrial sites across China expand environmental viral diversity.</title>
        <authorList>
            <person name="Chiapello M."/>
            <person name="Rodriguez-Romero J."/>
            <person name="Ayllon M.A."/>
            <person name="Turina M."/>
        </authorList>
    </citation>
    <scope>NUCLEOTIDE SEQUENCE</scope>
    <source>
        <strain evidence="1">36-k141_269255</strain>
    </source>
</reference>